<dbReference type="Gene3D" id="1.10.10.60">
    <property type="entry name" value="Homeodomain-like"/>
    <property type="match status" value="1"/>
</dbReference>
<proteinExistence type="predicted"/>
<dbReference type="EMBL" id="JBFOLJ010000001">
    <property type="protein sequence ID" value="KAL2558215.1"/>
    <property type="molecule type" value="Genomic_DNA"/>
</dbReference>
<dbReference type="Proteomes" id="UP001604277">
    <property type="component" value="Unassembled WGS sequence"/>
</dbReference>
<name>A0ABD1XCC2_9LAMI</name>
<reference evidence="5" key="1">
    <citation type="submission" date="2024-07" db="EMBL/GenBank/DDBJ databases">
        <title>Two chromosome-level genome assemblies of Korean endemic species Abeliophyllum distichum and Forsythia ovata (Oleaceae).</title>
        <authorList>
            <person name="Jang H."/>
        </authorList>
    </citation>
    <scope>NUCLEOTIDE SEQUENCE [LARGE SCALE GENOMIC DNA]</scope>
</reference>
<dbReference type="PROSITE" id="PS51253">
    <property type="entry name" value="HTH_CENPB"/>
    <property type="match status" value="1"/>
</dbReference>
<evidence type="ECO:0000313" key="4">
    <source>
        <dbReference type="EMBL" id="KAL2558215.1"/>
    </source>
</evidence>
<dbReference type="SUPFAM" id="SSF46689">
    <property type="entry name" value="Homeodomain-like"/>
    <property type="match status" value="1"/>
</dbReference>
<comment type="caution">
    <text evidence="4">The sequence shown here is derived from an EMBL/GenBank/DDBJ whole genome shotgun (WGS) entry which is preliminary data.</text>
</comment>
<evidence type="ECO:0000256" key="2">
    <source>
        <dbReference type="SAM" id="MobiDB-lite"/>
    </source>
</evidence>
<dbReference type="Pfam" id="PF03221">
    <property type="entry name" value="HTH_Tnp_Tc5"/>
    <property type="match status" value="1"/>
</dbReference>
<dbReference type="SMART" id="SM00674">
    <property type="entry name" value="CENPB"/>
    <property type="match status" value="1"/>
</dbReference>
<dbReference type="GO" id="GO:0003677">
    <property type="term" value="F:DNA binding"/>
    <property type="evidence" value="ECO:0007669"/>
    <property type="project" value="UniProtKB-KW"/>
</dbReference>
<dbReference type="AlphaFoldDB" id="A0ABD1XCC2"/>
<evidence type="ECO:0000256" key="1">
    <source>
        <dbReference type="ARBA" id="ARBA00023125"/>
    </source>
</evidence>
<sequence>MGNGAILTFKSPNKRNHKPYESMASNDLTAKCQRIVAYLKLDSTLANWVLQCQAHQVELSAEIIKENGRLFAEQLGIGDDAIEFSNGWLSKFNIRYGFKTQE</sequence>
<feature type="region of interest" description="Disordered" evidence="2">
    <location>
        <begin position="1"/>
        <end position="22"/>
    </location>
</feature>
<dbReference type="InterPro" id="IPR006600">
    <property type="entry name" value="HTH_CenpB_DNA-bd_dom"/>
</dbReference>
<gene>
    <name evidence="4" type="ORF">Fot_02954</name>
</gene>
<protein>
    <submittedName>
        <fullName evidence="4">HTH CenpB-type DNA-binding domain</fullName>
    </submittedName>
</protein>
<dbReference type="InterPro" id="IPR009057">
    <property type="entry name" value="Homeodomain-like_sf"/>
</dbReference>
<organism evidence="4 5">
    <name type="scientific">Forsythia ovata</name>
    <dbReference type="NCBI Taxonomy" id="205694"/>
    <lineage>
        <taxon>Eukaryota</taxon>
        <taxon>Viridiplantae</taxon>
        <taxon>Streptophyta</taxon>
        <taxon>Embryophyta</taxon>
        <taxon>Tracheophyta</taxon>
        <taxon>Spermatophyta</taxon>
        <taxon>Magnoliopsida</taxon>
        <taxon>eudicotyledons</taxon>
        <taxon>Gunneridae</taxon>
        <taxon>Pentapetalae</taxon>
        <taxon>asterids</taxon>
        <taxon>lamiids</taxon>
        <taxon>Lamiales</taxon>
        <taxon>Oleaceae</taxon>
        <taxon>Forsythieae</taxon>
        <taxon>Forsythia</taxon>
    </lineage>
</organism>
<keyword evidence="5" id="KW-1185">Reference proteome</keyword>
<accession>A0ABD1XCC2</accession>
<evidence type="ECO:0000259" key="3">
    <source>
        <dbReference type="PROSITE" id="PS51253"/>
    </source>
</evidence>
<keyword evidence="1 4" id="KW-0238">DNA-binding</keyword>
<evidence type="ECO:0000313" key="5">
    <source>
        <dbReference type="Proteomes" id="UP001604277"/>
    </source>
</evidence>
<feature type="domain" description="HTH CENPB-type" evidence="3">
    <location>
        <begin position="29"/>
        <end position="102"/>
    </location>
</feature>